<proteinExistence type="predicted"/>
<keyword evidence="2" id="KW-0378">Hydrolase</keyword>
<keyword evidence="3" id="KW-1185">Reference proteome</keyword>
<feature type="domain" description="Metallo-beta-lactamase" evidence="1">
    <location>
        <begin position="17"/>
        <end position="207"/>
    </location>
</feature>
<accession>A0A6P1NUG6</accession>
<name>A0A6P1NUG6_9BACT</name>
<dbReference type="Proteomes" id="UP000464214">
    <property type="component" value="Chromosome"/>
</dbReference>
<protein>
    <submittedName>
        <fullName evidence="2">MBL fold metallo-hydrolase</fullName>
    </submittedName>
</protein>
<evidence type="ECO:0000313" key="2">
    <source>
        <dbReference type="EMBL" id="QHL87377.1"/>
    </source>
</evidence>
<dbReference type="AlphaFoldDB" id="A0A6P1NUG6"/>
<dbReference type="RefSeq" id="WP_160690716.1">
    <property type="nucleotide sequence ID" value="NZ_CP047897.1"/>
</dbReference>
<dbReference type="KEGG" id="nib:GU926_07990"/>
<dbReference type="Gene3D" id="3.60.15.10">
    <property type="entry name" value="Ribonuclease Z/Hydroxyacylglutathione hydrolase-like"/>
    <property type="match status" value="1"/>
</dbReference>
<evidence type="ECO:0000313" key="3">
    <source>
        <dbReference type="Proteomes" id="UP000464214"/>
    </source>
</evidence>
<dbReference type="EMBL" id="CP047897">
    <property type="protein sequence ID" value="QHL87377.1"/>
    <property type="molecule type" value="Genomic_DNA"/>
</dbReference>
<dbReference type="GO" id="GO:0042781">
    <property type="term" value="F:3'-tRNA processing endoribonuclease activity"/>
    <property type="evidence" value="ECO:0007669"/>
    <property type="project" value="TreeGrafter"/>
</dbReference>
<dbReference type="PANTHER" id="PTHR46018">
    <property type="entry name" value="ZINC PHOSPHODIESTERASE ELAC PROTEIN 1"/>
    <property type="match status" value="1"/>
</dbReference>
<reference evidence="2 3" key="1">
    <citation type="submission" date="2020-01" db="EMBL/GenBank/DDBJ databases">
        <authorList>
            <person name="Kim M."/>
        </authorList>
    </citation>
    <scope>NUCLEOTIDE SEQUENCE [LARGE SCALE GENOMIC DNA]</scope>
    <source>
        <strain evidence="2 3">BT10</strain>
    </source>
</reference>
<evidence type="ECO:0000259" key="1">
    <source>
        <dbReference type="SMART" id="SM00849"/>
    </source>
</evidence>
<dbReference type="InterPro" id="IPR001279">
    <property type="entry name" value="Metallo-B-lactamas"/>
</dbReference>
<dbReference type="PANTHER" id="PTHR46018:SF2">
    <property type="entry name" value="ZINC PHOSPHODIESTERASE ELAC PROTEIN 1"/>
    <property type="match status" value="1"/>
</dbReference>
<organism evidence="2 3">
    <name type="scientific">Nibribacter ruber</name>
    <dbReference type="NCBI Taxonomy" id="2698458"/>
    <lineage>
        <taxon>Bacteria</taxon>
        <taxon>Pseudomonadati</taxon>
        <taxon>Bacteroidota</taxon>
        <taxon>Cytophagia</taxon>
        <taxon>Cytophagales</taxon>
        <taxon>Hymenobacteraceae</taxon>
        <taxon>Nibribacter</taxon>
    </lineage>
</organism>
<dbReference type="SMART" id="SM00849">
    <property type="entry name" value="Lactamase_B"/>
    <property type="match status" value="1"/>
</dbReference>
<dbReference type="InterPro" id="IPR036866">
    <property type="entry name" value="RibonucZ/Hydroxyglut_hydro"/>
</dbReference>
<dbReference type="Pfam" id="PF23023">
    <property type="entry name" value="Anti-Pycsar_Apyc1"/>
    <property type="match status" value="1"/>
</dbReference>
<sequence>MNFTFLGTGGAFDTDYGNSAALVSFKESTILLDCGFTVYPTLRQHQLTRTLDYIMITHLHNDHTGSLANVLLHCHYYNKGCRPTILYPDDDFRSELYEFLRLQLQKPEKFAEFLPISEMPGITAVDTFGQHAENYQTYAYIFEDSTNRIVYSGDLGQPEALFSHIRSLPPRPTCIYHDITFNEQNTAHTYYKKLIPLVGDYKLYGYHCDPTKNPQDNPFPLVYHQSSLMLAPYQPQYSNPV</sequence>
<dbReference type="SUPFAM" id="SSF56281">
    <property type="entry name" value="Metallo-hydrolase/oxidoreductase"/>
    <property type="match status" value="1"/>
</dbReference>
<gene>
    <name evidence="2" type="ORF">GU926_07990</name>
</gene>